<gene>
    <name evidence="1" type="ORF">YH63_016220</name>
</gene>
<accession>A0A4U6BT89</accession>
<reference evidence="1" key="1">
    <citation type="submission" date="2019-04" db="EMBL/GenBank/DDBJ databases">
        <title>Whole genome sequencing of cave bacteria.</title>
        <authorList>
            <person name="Gan H.M."/>
            <person name="Barton H."/>
            <person name="Savka M.A."/>
        </authorList>
    </citation>
    <scope>NUCLEOTIDE SEQUENCE [LARGE SCALE GENOMIC DNA]</scope>
    <source>
        <strain evidence="1">LC387</strain>
    </source>
</reference>
<evidence type="ECO:0000313" key="1">
    <source>
        <dbReference type="EMBL" id="TKT72845.1"/>
    </source>
</evidence>
<dbReference type="STRING" id="211460.YH63_02795"/>
<dbReference type="OrthoDB" id="8244001at2"/>
<name>A0A4U6BT89_9BRAD</name>
<dbReference type="RefSeq" id="WP_046826707.1">
    <property type="nucleotide sequence ID" value="NZ_LBIA02000001.1"/>
</dbReference>
<proteinExistence type="predicted"/>
<protein>
    <submittedName>
        <fullName evidence="1">Uncharacterized protein</fullName>
    </submittedName>
</protein>
<dbReference type="EMBL" id="LBIA02000001">
    <property type="protein sequence ID" value="TKT72845.1"/>
    <property type="molecule type" value="Genomic_DNA"/>
</dbReference>
<dbReference type="AlphaFoldDB" id="A0A4U6BT89"/>
<dbReference type="Proteomes" id="UP000034832">
    <property type="component" value="Unassembled WGS sequence"/>
</dbReference>
<keyword evidence="2" id="KW-1185">Reference proteome</keyword>
<sequence length="62" mass="7015">MCLLCSDEKAYAAYMTYLDEMERQGKNVDPDKAIDAVIDMLEAEASQAKKNKSPFHCDPIEE</sequence>
<organism evidence="1 2">
    <name type="scientific">Afipia massiliensis</name>
    <dbReference type="NCBI Taxonomy" id="211460"/>
    <lineage>
        <taxon>Bacteria</taxon>
        <taxon>Pseudomonadati</taxon>
        <taxon>Pseudomonadota</taxon>
        <taxon>Alphaproteobacteria</taxon>
        <taxon>Hyphomicrobiales</taxon>
        <taxon>Nitrobacteraceae</taxon>
        <taxon>Afipia</taxon>
    </lineage>
</organism>
<comment type="caution">
    <text evidence="1">The sequence shown here is derived from an EMBL/GenBank/DDBJ whole genome shotgun (WGS) entry which is preliminary data.</text>
</comment>
<evidence type="ECO:0000313" key="2">
    <source>
        <dbReference type="Proteomes" id="UP000034832"/>
    </source>
</evidence>